<evidence type="ECO:0000313" key="16">
    <source>
        <dbReference type="EMBL" id="ORX46199.1"/>
    </source>
</evidence>
<dbReference type="PANTHER" id="PTHR45750">
    <property type="entry name" value="GH11602P"/>
    <property type="match status" value="1"/>
</dbReference>
<dbReference type="GO" id="GO:0005634">
    <property type="term" value="C:nucleus"/>
    <property type="evidence" value="ECO:0007669"/>
    <property type="project" value="UniProtKB-SubCell"/>
</dbReference>
<feature type="region of interest" description="Disordered" evidence="13">
    <location>
        <begin position="1"/>
        <end position="61"/>
    </location>
</feature>
<evidence type="ECO:0000256" key="2">
    <source>
        <dbReference type="ARBA" id="ARBA00008607"/>
    </source>
</evidence>
<dbReference type="PROSITE" id="PS00633">
    <property type="entry name" value="BROMODOMAIN_1"/>
    <property type="match status" value="1"/>
</dbReference>
<dbReference type="PANTHER" id="PTHR45750:SF3">
    <property type="entry name" value="HISTONE ACETYLTRANSFERASE"/>
    <property type="match status" value="1"/>
</dbReference>
<keyword evidence="9" id="KW-0804">Transcription</keyword>
<dbReference type="Gene3D" id="1.20.920.10">
    <property type="entry name" value="Bromodomain-like"/>
    <property type="match status" value="1"/>
</dbReference>
<dbReference type="EMBL" id="MCFH01000036">
    <property type="protein sequence ID" value="ORX46199.1"/>
    <property type="molecule type" value="Genomic_DNA"/>
</dbReference>
<keyword evidence="7 12" id="KW-0103">Bromodomain</keyword>
<keyword evidence="6" id="KW-0805">Transcription regulation</keyword>
<dbReference type="STRING" id="1754191.A0A1Y1V3B1"/>
<dbReference type="GO" id="GO:0140068">
    <property type="term" value="F:histone crotonyltransferase activity"/>
    <property type="evidence" value="ECO:0007669"/>
    <property type="project" value="EnsemblFungi"/>
</dbReference>
<dbReference type="OrthoDB" id="1937912at2759"/>
<accession>A0A1Y1V3B1</accession>
<dbReference type="GO" id="GO:0036408">
    <property type="term" value="F:histone H3K14 acetyltransferase activity"/>
    <property type="evidence" value="ECO:0007669"/>
    <property type="project" value="EnsemblFungi"/>
</dbReference>
<comment type="similarity">
    <text evidence="2">Belongs to the acetyltransferase family. GCN5 subfamily.</text>
</comment>
<dbReference type="InterPro" id="IPR000182">
    <property type="entry name" value="GNAT_dom"/>
</dbReference>
<evidence type="ECO:0000256" key="11">
    <source>
        <dbReference type="ARBA" id="ARBA00023315"/>
    </source>
</evidence>
<dbReference type="InterPro" id="IPR037800">
    <property type="entry name" value="GCN5"/>
</dbReference>
<dbReference type="InterPro" id="IPR001487">
    <property type="entry name" value="Bromodomain"/>
</dbReference>
<reference evidence="16 17" key="2">
    <citation type="submission" date="2016-08" db="EMBL/GenBank/DDBJ databases">
        <title>Pervasive Adenine N6-methylation of Active Genes in Fungi.</title>
        <authorList>
            <consortium name="DOE Joint Genome Institute"/>
            <person name="Mondo S.J."/>
            <person name="Dannebaum R.O."/>
            <person name="Kuo R.C."/>
            <person name="Labutti K."/>
            <person name="Haridas S."/>
            <person name="Kuo A."/>
            <person name="Salamov A."/>
            <person name="Ahrendt S.R."/>
            <person name="Lipzen A."/>
            <person name="Sullivan W."/>
            <person name="Andreopoulos W.B."/>
            <person name="Clum A."/>
            <person name="Lindquist E."/>
            <person name="Daum C."/>
            <person name="Ramamoorthy G.K."/>
            <person name="Gryganskyi A."/>
            <person name="Culley D."/>
            <person name="Magnuson J.K."/>
            <person name="James T.Y."/>
            <person name="O'Malley M.A."/>
            <person name="Stajich J.E."/>
            <person name="Spatafora J.W."/>
            <person name="Visel A."/>
            <person name="Grigoriev I.V."/>
        </authorList>
    </citation>
    <scope>NUCLEOTIDE SEQUENCE [LARGE SCALE GENOMIC DNA]</scope>
    <source>
        <strain evidence="17">finn</strain>
    </source>
</reference>
<dbReference type="GO" id="GO:0140046">
    <property type="term" value="F:histone H4K16ac reader activity"/>
    <property type="evidence" value="ECO:0007669"/>
    <property type="project" value="EnsemblFungi"/>
</dbReference>
<feature type="compositionally biased region" description="Basic and acidic residues" evidence="13">
    <location>
        <begin position="1"/>
        <end position="12"/>
    </location>
</feature>
<dbReference type="GO" id="GO:0043992">
    <property type="term" value="F:histone H3K9 acetyltransferase activity"/>
    <property type="evidence" value="ECO:0007669"/>
    <property type="project" value="EnsemblFungi"/>
</dbReference>
<feature type="domain" description="Bromo" evidence="14">
    <location>
        <begin position="349"/>
        <end position="417"/>
    </location>
</feature>
<feature type="compositionally biased region" description="Basic and acidic residues" evidence="13">
    <location>
        <begin position="38"/>
        <end position="47"/>
    </location>
</feature>
<dbReference type="PROSITE" id="PS50014">
    <property type="entry name" value="BROMODOMAIN_2"/>
    <property type="match status" value="1"/>
</dbReference>
<dbReference type="InterPro" id="IPR036427">
    <property type="entry name" value="Bromodomain-like_sf"/>
</dbReference>
<comment type="caution">
    <text evidence="16">The sequence shown here is derived from an EMBL/GenBank/DDBJ whole genome shotgun (WGS) entry which is preliminary data.</text>
</comment>
<dbReference type="GO" id="GO:0003712">
    <property type="term" value="F:transcription coregulator activity"/>
    <property type="evidence" value="ECO:0007669"/>
    <property type="project" value="EnsemblFungi"/>
</dbReference>
<gene>
    <name evidence="16" type="ORF">BCR36DRAFT_398940</name>
</gene>
<keyword evidence="8" id="KW-0010">Activator</keyword>
<evidence type="ECO:0000256" key="1">
    <source>
        <dbReference type="ARBA" id="ARBA00004123"/>
    </source>
</evidence>
<dbReference type="InterPro" id="IPR018359">
    <property type="entry name" value="Bromodomain_CS"/>
</dbReference>
<dbReference type="GO" id="GO:0032968">
    <property type="term" value="P:positive regulation of transcription elongation by RNA polymerase II"/>
    <property type="evidence" value="ECO:0007669"/>
    <property type="project" value="EnsemblFungi"/>
</dbReference>
<dbReference type="GO" id="GO:0005829">
    <property type="term" value="C:cytosol"/>
    <property type="evidence" value="ECO:0007669"/>
    <property type="project" value="EnsemblFungi"/>
</dbReference>
<protein>
    <recommendedName>
        <fullName evidence="3">histone acetyltransferase</fullName>
        <ecNumber evidence="3">2.3.1.48</ecNumber>
    </recommendedName>
</protein>
<sequence length="439" mass="51061">MEDSKDNFEKIKKINTNDNDKDSSSDNTTSILNGSKESIIDDHKDNNEDSIQSSDDYNVDTDTTLTETTNKKKYKGKASQGLASNNRRKDAISVKEEKEGVIRFEVVRNDGKPESMVLLTGLKNIFQKQLPKMPKEYIARLVYDRNHYSLGVVKDKMRVVGGITYRPFEARHFAEIVFCAIASPEQVKGYGARLMNHLKDHIRSNYDIQYFLTYADNYAIGYFKKQGFTTEITLEKPIWMGYIKDYEGGTLMQVIRIENNIYLKAKFNIFIIYIKEVLKRIKKMTKSHVVYPGLTCFNDKVKSIEPEKIPGLLEAGWNPEMDTMMFPEEQPEEDNELNTVMRLLVSEMQNHSQSWPFLQPVTGVADYYNIITDPMDLKTLSDNVDDGQYSTLEEFKTDAQKIFDNCRTYNESTTPYYKCANKLEEYFNERYQFHLKYIH</sequence>
<dbReference type="CDD" id="cd05509">
    <property type="entry name" value="Bromo_gcn5_like"/>
    <property type="match status" value="1"/>
</dbReference>
<dbReference type="GO" id="GO:0140011">
    <property type="term" value="F:histone H4K12ac reader activity"/>
    <property type="evidence" value="ECO:0007669"/>
    <property type="project" value="EnsemblFungi"/>
</dbReference>
<dbReference type="GO" id="GO:0046695">
    <property type="term" value="C:SLIK (SAGA-like) complex"/>
    <property type="evidence" value="ECO:0007669"/>
    <property type="project" value="EnsemblFungi"/>
</dbReference>
<dbReference type="GO" id="GO:0043993">
    <property type="term" value="F:histone H3K18 acetyltransferase activity"/>
    <property type="evidence" value="ECO:0007669"/>
    <property type="project" value="EnsemblFungi"/>
</dbReference>
<dbReference type="SMART" id="SM00297">
    <property type="entry name" value="BROMO"/>
    <property type="match status" value="1"/>
</dbReference>
<keyword evidence="5" id="KW-0156">Chromatin regulator</keyword>
<evidence type="ECO:0000256" key="6">
    <source>
        <dbReference type="ARBA" id="ARBA00023015"/>
    </source>
</evidence>
<dbReference type="PROSITE" id="PS51186">
    <property type="entry name" value="GNAT"/>
    <property type="match status" value="1"/>
</dbReference>
<comment type="subcellular location">
    <subcellularLocation>
        <location evidence="1">Nucleus</location>
    </subcellularLocation>
</comment>
<evidence type="ECO:0000256" key="7">
    <source>
        <dbReference type="ARBA" id="ARBA00023117"/>
    </source>
</evidence>
<dbReference type="GO" id="GO:0010515">
    <property type="term" value="P:negative regulation of induction of conjugation with cellular fusion"/>
    <property type="evidence" value="ECO:0007669"/>
    <property type="project" value="EnsemblFungi"/>
</dbReference>
<dbReference type="Pfam" id="PF00439">
    <property type="entry name" value="Bromodomain"/>
    <property type="match status" value="1"/>
</dbReference>
<dbReference type="EC" id="2.3.1.48" evidence="3"/>
<evidence type="ECO:0000256" key="9">
    <source>
        <dbReference type="ARBA" id="ARBA00023163"/>
    </source>
</evidence>
<dbReference type="GO" id="GO:0140671">
    <property type="term" value="C:ADA complex"/>
    <property type="evidence" value="ECO:0007669"/>
    <property type="project" value="EnsemblFungi"/>
</dbReference>
<dbReference type="InterPro" id="IPR016181">
    <property type="entry name" value="Acyl_CoA_acyltransferase"/>
</dbReference>
<evidence type="ECO:0000256" key="10">
    <source>
        <dbReference type="ARBA" id="ARBA00023242"/>
    </source>
</evidence>
<dbReference type="GO" id="GO:0140129">
    <property type="term" value="F:histone H3K56ac reader activity"/>
    <property type="evidence" value="ECO:0007669"/>
    <property type="project" value="EnsemblFungi"/>
</dbReference>
<evidence type="ECO:0000256" key="8">
    <source>
        <dbReference type="ARBA" id="ARBA00023159"/>
    </source>
</evidence>
<evidence type="ECO:0000256" key="4">
    <source>
        <dbReference type="ARBA" id="ARBA00022679"/>
    </source>
</evidence>
<evidence type="ECO:0000313" key="17">
    <source>
        <dbReference type="Proteomes" id="UP000193719"/>
    </source>
</evidence>
<dbReference type="AlphaFoldDB" id="A0A1Y1V3B1"/>
<keyword evidence="10" id="KW-0539">Nucleus</keyword>
<evidence type="ECO:0000256" key="5">
    <source>
        <dbReference type="ARBA" id="ARBA00022853"/>
    </source>
</evidence>
<keyword evidence="17" id="KW-1185">Reference proteome</keyword>
<dbReference type="GO" id="GO:0045815">
    <property type="term" value="P:transcription initiation-coupled chromatin remodeling"/>
    <property type="evidence" value="ECO:0007669"/>
    <property type="project" value="EnsemblFungi"/>
</dbReference>
<dbReference type="SUPFAM" id="SSF47370">
    <property type="entry name" value="Bromodomain"/>
    <property type="match status" value="1"/>
</dbReference>
<dbReference type="CDD" id="cd04301">
    <property type="entry name" value="NAT_SF"/>
    <property type="match status" value="1"/>
</dbReference>
<proteinExistence type="inferred from homology"/>
<dbReference type="Gene3D" id="3.40.630.30">
    <property type="match status" value="1"/>
</dbReference>
<evidence type="ECO:0000256" key="13">
    <source>
        <dbReference type="SAM" id="MobiDB-lite"/>
    </source>
</evidence>
<keyword evidence="4 16" id="KW-0808">Transferase</keyword>
<evidence type="ECO:0000256" key="12">
    <source>
        <dbReference type="PROSITE-ProRule" id="PRU00035"/>
    </source>
</evidence>
<organism evidence="16 17">
    <name type="scientific">Piromyces finnis</name>
    <dbReference type="NCBI Taxonomy" id="1754191"/>
    <lineage>
        <taxon>Eukaryota</taxon>
        <taxon>Fungi</taxon>
        <taxon>Fungi incertae sedis</taxon>
        <taxon>Chytridiomycota</taxon>
        <taxon>Chytridiomycota incertae sedis</taxon>
        <taxon>Neocallimastigomycetes</taxon>
        <taxon>Neocallimastigales</taxon>
        <taxon>Neocallimastigaceae</taxon>
        <taxon>Piromyces</taxon>
    </lineage>
</organism>
<name>A0A1Y1V3B1_9FUNG</name>
<evidence type="ECO:0000259" key="15">
    <source>
        <dbReference type="PROSITE" id="PS51186"/>
    </source>
</evidence>
<reference evidence="16 17" key="1">
    <citation type="submission" date="2016-08" db="EMBL/GenBank/DDBJ databases">
        <title>Genomes of anaerobic fungi encode conserved fungal cellulosomes for biomass hydrolysis.</title>
        <authorList>
            <consortium name="DOE Joint Genome Institute"/>
            <person name="Haitjema C.H."/>
            <person name="Gilmore S.P."/>
            <person name="Henske J.K."/>
            <person name="Solomon K.V."/>
            <person name="De Groot R."/>
            <person name="Kuo A."/>
            <person name="Mondo S.J."/>
            <person name="Salamov A.A."/>
            <person name="Labutti K."/>
            <person name="Zhao Z."/>
            <person name="Chiniquy J."/>
            <person name="Barry K."/>
            <person name="Brewer H.M."/>
            <person name="Purvine S.O."/>
            <person name="Wright A.T."/>
            <person name="Boxma B."/>
            <person name="Van Alen T."/>
            <person name="Hackstein J.H."/>
            <person name="Baker S.E."/>
            <person name="Grigoriev I.V."/>
            <person name="O'Malley M.A."/>
        </authorList>
    </citation>
    <scope>NUCLEOTIDE SEQUENCE [LARGE SCALE GENOMIC DNA]</scope>
    <source>
        <strain evidence="17">finn</strain>
    </source>
</reference>
<evidence type="ECO:0000256" key="3">
    <source>
        <dbReference type="ARBA" id="ARBA00013184"/>
    </source>
</evidence>
<dbReference type="Proteomes" id="UP000193719">
    <property type="component" value="Unassembled WGS sequence"/>
</dbReference>
<dbReference type="GO" id="GO:0000124">
    <property type="term" value="C:SAGA complex"/>
    <property type="evidence" value="ECO:0007669"/>
    <property type="project" value="EnsemblFungi"/>
</dbReference>
<dbReference type="Pfam" id="PF00583">
    <property type="entry name" value="Acetyltransf_1"/>
    <property type="match status" value="1"/>
</dbReference>
<dbReference type="SUPFAM" id="SSF55729">
    <property type="entry name" value="Acyl-CoA N-acyltransferases (Nat)"/>
    <property type="match status" value="1"/>
</dbReference>
<keyword evidence="11 16" id="KW-0012">Acyltransferase</keyword>
<dbReference type="GO" id="GO:0000775">
    <property type="term" value="C:chromosome, centromeric region"/>
    <property type="evidence" value="ECO:0007669"/>
    <property type="project" value="EnsemblFungi"/>
</dbReference>
<dbReference type="PRINTS" id="PR00503">
    <property type="entry name" value="BROMODOMAIN"/>
</dbReference>
<feature type="domain" description="N-acetyltransferase" evidence="15">
    <location>
        <begin position="109"/>
        <end position="245"/>
    </location>
</feature>
<evidence type="ECO:0000259" key="14">
    <source>
        <dbReference type="PROSITE" id="PS50014"/>
    </source>
</evidence>